<dbReference type="PANTHER" id="PTHR33375">
    <property type="entry name" value="CHROMOSOME-PARTITIONING PROTEIN PARB-RELATED"/>
    <property type="match status" value="1"/>
</dbReference>
<dbReference type="SUPFAM" id="SSF110849">
    <property type="entry name" value="ParB/Sulfiredoxin"/>
    <property type="match status" value="1"/>
</dbReference>
<reference evidence="3" key="2">
    <citation type="submission" date="2021-04" db="EMBL/GenBank/DDBJ databases">
        <authorList>
            <person name="Gilroy R."/>
        </authorList>
    </citation>
    <scope>NUCLEOTIDE SEQUENCE</scope>
    <source>
        <strain evidence="3">ChiBcec6-4105</strain>
    </source>
</reference>
<accession>A0A9D2QSS7</accession>
<organism evidence="3 4">
    <name type="scientific">Candidatus Blautia avicola</name>
    <dbReference type="NCBI Taxonomy" id="2838483"/>
    <lineage>
        <taxon>Bacteria</taxon>
        <taxon>Bacillati</taxon>
        <taxon>Bacillota</taxon>
        <taxon>Clostridia</taxon>
        <taxon>Lachnospirales</taxon>
        <taxon>Lachnospiraceae</taxon>
        <taxon>Blautia</taxon>
    </lineage>
</organism>
<comment type="caution">
    <text evidence="3">The sequence shown here is derived from an EMBL/GenBank/DDBJ whole genome shotgun (WGS) entry which is preliminary data.</text>
</comment>
<dbReference type="SUPFAM" id="SSF109709">
    <property type="entry name" value="KorB DNA-binding domain-like"/>
    <property type="match status" value="1"/>
</dbReference>
<evidence type="ECO:0000256" key="1">
    <source>
        <dbReference type="ARBA" id="ARBA00006295"/>
    </source>
</evidence>
<dbReference type="Pfam" id="PF02195">
    <property type="entry name" value="ParB_N"/>
    <property type="match status" value="1"/>
</dbReference>
<dbReference type="InterPro" id="IPR036086">
    <property type="entry name" value="ParB/Sulfiredoxin_sf"/>
</dbReference>
<dbReference type="GO" id="GO:0005694">
    <property type="term" value="C:chromosome"/>
    <property type="evidence" value="ECO:0007669"/>
    <property type="project" value="TreeGrafter"/>
</dbReference>
<protein>
    <submittedName>
        <fullName evidence="3">ParB/RepB/Spo0J family partition protein</fullName>
    </submittedName>
</protein>
<dbReference type="AlphaFoldDB" id="A0A9D2QSS7"/>
<dbReference type="NCBIfam" id="TIGR00180">
    <property type="entry name" value="parB_part"/>
    <property type="match status" value="1"/>
</dbReference>
<dbReference type="SMART" id="SM00470">
    <property type="entry name" value="ParB"/>
    <property type="match status" value="1"/>
</dbReference>
<dbReference type="InterPro" id="IPR003115">
    <property type="entry name" value="ParB_N"/>
</dbReference>
<sequence>MKANGAKRKIFNDAIDLLDRMEEAAAVPENAVRMLPAESIRPFRGHPFRMYEGERLEDMIQSIREHGVLNPVIVRKQEDGYEMLSGHNRQRAAMLAGLDKIPAIVKENLSDEDAIVYVIETNMIQRSFSELLPSEKAAVLTVRYEKISSQGKRNDILQEIAALNGQEGTCGHDVHKFRSRDELGNEYGMTGRNIARYMRVDKLIPEFKEELDNGALSLVAAVDLSYLSEKEQKAVAAAASEDKVKLNPKNAAAIRAESGNITQKSIREIAAARHKKKETVNIKLPTAVYQKYFADRETAEAADIVERALEAWFRREAPDIVQ</sequence>
<gene>
    <name evidence="3" type="ORF">H9914_00045</name>
</gene>
<evidence type="ECO:0000313" key="3">
    <source>
        <dbReference type="EMBL" id="HJD27378.1"/>
    </source>
</evidence>
<evidence type="ECO:0000259" key="2">
    <source>
        <dbReference type="SMART" id="SM00470"/>
    </source>
</evidence>
<feature type="domain" description="ParB-like N-terminal" evidence="2">
    <location>
        <begin position="33"/>
        <end position="122"/>
    </location>
</feature>
<dbReference type="GO" id="GO:0003677">
    <property type="term" value="F:DNA binding"/>
    <property type="evidence" value="ECO:0007669"/>
    <property type="project" value="InterPro"/>
</dbReference>
<proteinExistence type="inferred from homology"/>
<dbReference type="Gene3D" id="1.10.10.2830">
    <property type="match status" value="1"/>
</dbReference>
<reference evidence="3" key="1">
    <citation type="journal article" date="2021" name="PeerJ">
        <title>Extensive microbial diversity within the chicken gut microbiome revealed by metagenomics and culture.</title>
        <authorList>
            <person name="Gilroy R."/>
            <person name="Ravi A."/>
            <person name="Getino M."/>
            <person name="Pursley I."/>
            <person name="Horton D.L."/>
            <person name="Alikhan N.F."/>
            <person name="Baker D."/>
            <person name="Gharbi K."/>
            <person name="Hall N."/>
            <person name="Watson M."/>
            <person name="Adriaenssens E.M."/>
            <person name="Foster-Nyarko E."/>
            <person name="Jarju S."/>
            <person name="Secka A."/>
            <person name="Antonio M."/>
            <person name="Oren A."/>
            <person name="Chaudhuri R.R."/>
            <person name="La Ragione R."/>
            <person name="Hildebrand F."/>
            <person name="Pallen M.J."/>
        </authorList>
    </citation>
    <scope>NUCLEOTIDE SEQUENCE</scope>
    <source>
        <strain evidence="3">ChiBcec6-4105</strain>
    </source>
</reference>
<evidence type="ECO:0000313" key="4">
    <source>
        <dbReference type="Proteomes" id="UP000823892"/>
    </source>
</evidence>
<dbReference type="InterPro" id="IPR004437">
    <property type="entry name" value="ParB/RepB/Spo0J"/>
</dbReference>
<dbReference type="PANTHER" id="PTHR33375:SF1">
    <property type="entry name" value="CHROMOSOME-PARTITIONING PROTEIN PARB-RELATED"/>
    <property type="match status" value="1"/>
</dbReference>
<dbReference type="InterPro" id="IPR050336">
    <property type="entry name" value="Chromosome_partition/occlusion"/>
</dbReference>
<comment type="similarity">
    <text evidence="1">Belongs to the ParB family.</text>
</comment>
<name>A0A9D2QSS7_9FIRM</name>
<dbReference type="EMBL" id="DWUY01000002">
    <property type="protein sequence ID" value="HJD27378.1"/>
    <property type="molecule type" value="Genomic_DNA"/>
</dbReference>
<dbReference type="CDD" id="cd16408">
    <property type="entry name" value="ParB_N_like"/>
    <property type="match status" value="1"/>
</dbReference>
<dbReference type="GO" id="GO:0007059">
    <property type="term" value="P:chromosome segregation"/>
    <property type="evidence" value="ECO:0007669"/>
    <property type="project" value="TreeGrafter"/>
</dbReference>
<dbReference type="Proteomes" id="UP000823892">
    <property type="component" value="Unassembled WGS sequence"/>
</dbReference>
<dbReference type="Gene3D" id="3.90.1530.30">
    <property type="match status" value="1"/>
</dbReference>